<proteinExistence type="predicted"/>
<dbReference type="AlphaFoldDB" id="A0A9X1QWB9"/>
<reference evidence="1" key="1">
    <citation type="submission" date="2021-09" db="EMBL/GenBank/DDBJ databases">
        <title>Genome of Aequorivita sp. strain F47161.</title>
        <authorList>
            <person name="Wang Y."/>
        </authorList>
    </citation>
    <scope>NUCLEOTIDE SEQUENCE</scope>
    <source>
        <strain evidence="1">F47161</strain>
    </source>
</reference>
<gene>
    <name evidence="1" type="ORF">K8089_08360</name>
</gene>
<organism evidence="1 2">
    <name type="scientific">Aequorivita vitellina</name>
    <dbReference type="NCBI Taxonomy" id="2874475"/>
    <lineage>
        <taxon>Bacteria</taxon>
        <taxon>Pseudomonadati</taxon>
        <taxon>Bacteroidota</taxon>
        <taxon>Flavobacteriia</taxon>
        <taxon>Flavobacteriales</taxon>
        <taxon>Flavobacteriaceae</taxon>
        <taxon>Aequorivita</taxon>
    </lineage>
</organism>
<name>A0A9X1QWB9_9FLAO</name>
<protein>
    <submittedName>
        <fullName evidence="1">Uncharacterized protein</fullName>
    </submittedName>
</protein>
<accession>A0A9X1QWB9</accession>
<comment type="caution">
    <text evidence="1">The sequence shown here is derived from an EMBL/GenBank/DDBJ whole genome shotgun (WGS) entry which is preliminary data.</text>
</comment>
<evidence type="ECO:0000313" key="2">
    <source>
        <dbReference type="Proteomes" id="UP001139461"/>
    </source>
</evidence>
<sequence>MKLLVSQGMVNESKGNCKRAKEALEFQAMLILSGGTQFYCTDEYNSDKVTYAILILEYMFEDYLRGKHPKESLTEIFDRLEELSEDLGNPYGKAALLFGRIKENYDRAGIPNYTAGIDAFLQKEVYQLNDATWQEHRSKVYEELIDYITYFHSPEFMTDRSVRINSLIESLPCD</sequence>
<evidence type="ECO:0000313" key="1">
    <source>
        <dbReference type="EMBL" id="MCG2419034.1"/>
    </source>
</evidence>
<dbReference type="EMBL" id="JAIRBA010000013">
    <property type="protein sequence ID" value="MCG2419034.1"/>
    <property type="molecule type" value="Genomic_DNA"/>
</dbReference>
<dbReference type="Proteomes" id="UP001139461">
    <property type="component" value="Unassembled WGS sequence"/>
</dbReference>
<dbReference type="RefSeq" id="WP_237602823.1">
    <property type="nucleotide sequence ID" value="NZ_JAIRBA010000013.1"/>
</dbReference>
<keyword evidence="2" id="KW-1185">Reference proteome</keyword>